<keyword evidence="7 9" id="KW-0057">Aromatic amino acid biosynthesis</keyword>
<evidence type="ECO:0000313" key="12">
    <source>
        <dbReference type="Proteomes" id="UP001237642"/>
    </source>
</evidence>
<dbReference type="GO" id="GO:0008652">
    <property type="term" value="P:amino acid biosynthetic process"/>
    <property type="evidence" value="ECO:0007669"/>
    <property type="project" value="UniProtKB-KW"/>
</dbReference>
<evidence type="ECO:0000313" key="11">
    <source>
        <dbReference type="EMBL" id="KAK1385682.1"/>
    </source>
</evidence>
<dbReference type="AlphaFoldDB" id="A0AAD8MUW8"/>
<keyword evidence="12" id="KW-1185">Reference proteome</keyword>
<dbReference type="EC" id="5.4.99.5" evidence="4 9"/>
<dbReference type="InterPro" id="IPR036263">
    <property type="entry name" value="Chorismate_II_sf"/>
</dbReference>
<dbReference type="InterPro" id="IPR008238">
    <property type="entry name" value="Chorismate_mutase_AroQ_euk"/>
</dbReference>
<dbReference type="InterPro" id="IPR002701">
    <property type="entry name" value="CM_II_prokaryot"/>
</dbReference>
<keyword evidence="6 9" id="KW-0028">Amino-acid biosynthesis</keyword>
<evidence type="ECO:0000256" key="7">
    <source>
        <dbReference type="ARBA" id="ARBA00023141"/>
    </source>
</evidence>
<dbReference type="NCBIfam" id="TIGR01802">
    <property type="entry name" value="CM_pl-yst"/>
    <property type="match status" value="1"/>
</dbReference>
<dbReference type="Proteomes" id="UP001237642">
    <property type="component" value="Unassembled WGS sequence"/>
</dbReference>
<evidence type="ECO:0000256" key="9">
    <source>
        <dbReference type="PIRNR" id="PIRNR017318"/>
    </source>
</evidence>
<evidence type="ECO:0000256" key="3">
    <source>
        <dbReference type="ARBA" id="ARBA00004817"/>
    </source>
</evidence>
<evidence type="ECO:0000256" key="1">
    <source>
        <dbReference type="ARBA" id="ARBA00000824"/>
    </source>
</evidence>
<comment type="catalytic activity">
    <reaction evidence="1 9">
        <text>chorismate = prephenate</text>
        <dbReference type="Rhea" id="RHEA:13897"/>
        <dbReference type="ChEBI" id="CHEBI:29748"/>
        <dbReference type="ChEBI" id="CHEBI:29934"/>
        <dbReference type="EC" id="5.4.99.5"/>
    </reaction>
</comment>
<dbReference type="InterPro" id="IPR037039">
    <property type="entry name" value="CM_AroQ_sf_eucaryotic"/>
</dbReference>
<name>A0AAD8MUW8_9APIA</name>
<dbReference type="GO" id="GO:0005737">
    <property type="term" value="C:cytoplasm"/>
    <property type="evidence" value="ECO:0007669"/>
    <property type="project" value="UniProtKB-SubCell"/>
</dbReference>
<evidence type="ECO:0000256" key="4">
    <source>
        <dbReference type="ARBA" id="ARBA00012404"/>
    </source>
</evidence>
<reference evidence="11" key="2">
    <citation type="submission" date="2023-05" db="EMBL/GenBank/DDBJ databases">
        <authorList>
            <person name="Schelkunov M.I."/>
        </authorList>
    </citation>
    <scope>NUCLEOTIDE SEQUENCE</scope>
    <source>
        <strain evidence="11">Hsosn_3</strain>
        <tissue evidence="11">Leaf</tissue>
    </source>
</reference>
<dbReference type="GO" id="GO:0009073">
    <property type="term" value="P:aromatic amino acid family biosynthetic process"/>
    <property type="evidence" value="ECO:0007669"/>
    <property type="project" value="UniProtKB-UniRule"/>
</dbReference>
<sequence length="258" mass="29609">MGACNTITTMKSLNLDSIRESLIRQEDTIIFSLIERSKFPINSPVYSPSLVSTLPSSKSLLHFIVQQSEAIQSQVGRYGSPEEHPFFPDNLPSSVLPQYNHPQILHPTAAAININETIWDMYVNQLLPLFTTEGDDGNYVPTATSDLQCLQAISRRIHYGKFVAEVKYRDAPEDYGPAIRAQDRDALMELLTFEKVEEMLKRRVEKKARVFAQEVSLNDMDKREKYKIDPCLLPRLYGEWIMPLTKLVEVEYLLKRLD</sequence>
<comment type="caution">
    <text evidence="11">The sequence shown here is derived from an EMBL/GenBank/DDBJ whole genome shotgun (WGS) entry which is preliminary data.</text>
</comment>
<evidence type="ECO:0000259" key="10">
    <source>
        <dbReference type="Pfam" id="PF01817"/>
    </source>
</evidence>
<proteinExistence type="predicted"/>
<gene>
    <name evidence="11" type="ORF">POM88_023417</name>
</gene>
<organism evidence="11 12">
    <name type="scientific">Heracleum sosnowskyi</name>
    <dbReference type="NCBI Taxonomy" id="360622"/>
    <lineage>
        <taxon>Eukaryota</taxon>
        <taxon>Viridiplantae</taxon>
        <taxon>Streptophyta</taxon>
        <taxon>Embryophyta</taxon>
        <taxon>Tracheophyta</taxon>
        <taxon>Spermatophyta</taxon>
        <taxon>Magnoliopsida</taxon>
        <taxon>eudicotyledons</taxon>
        <taxon>Gunneridae</taxon>
        <taxon>Pentapetalae</taxon>
        <taxon>asterids</taxon>
        <taxon>campanulids</taxon>
        <taxon>Apiales</taxon>
        <taxon>Apiaceae</taxon>
        <taxon>Apioideae</taxon>
        <taxon>apioid superclade</taxon>
        <taxon>Tordylieae</taxon>
        <taxon>Tordyliinae</taxon>
        <taxon>Heracleum</taxon>
    </lineage>
</organism>
<dbReference type="PROSITE" id="PS51169">
    <property type="entry name" value="CHORISMATE_MUT_3"/>
    <property type="match status" value="1"/>
</dbReference>
<dbReference type="PANTHER" id="PTHR21145">
    <property type="entry name" value="CHORISMATE MUTASE"/>
    <property type="match status" value="1"/>
</dbReference>
<dbReference type="SUPFAM" id="SSF48600">
    <property type="entry name" value="Chorismate mutase II"/>
    <property type="match status" value="1"/>
</dbReference>
<accession>A0AAD8MUW8</accession>
<reference evidence="11" key="1">
    <citation type="submission" date="2023-02" db="EMBL/GenBank/DDBJ databases">
        <title>Genome of toxic invasive species Heracleum sosnowskyi carries increased number of genes despite the absence of recent whole-genome duplications.</title>
        <authorList>
            <person name="Schelkunov M."/>
            <person name="Shtratnikova V."/>
            <person name="Makarenko M."/>
            <person name="Klepikova A."/>
            <person name="Omelchenko D."/>
            <person name="Novikova G."/>
            <person name="Obukhova E."/>
            <person name="Bogdanov V."/>
            <person name="Penin A."/>
            <person name="Logacheva M."/>
        </authorList>
    </citation>
    <scope>NUCLEOTIDE SEQUENCE</scope>
    <source>
        <strain evidence="11">Hsosn_3</strain>
        <tissue evidence="11">Leaf</tissue>
    </source>
</reference>
<keyword evidence="5" id="KW-0963">Cytoplasm</keyword>
<dbReference type="PIRSF" id="PIRSF017318">
    <property type="entry name" value="Chor_mut_AroQ_eu"/>
    <property type="match status" value="1"/>
</dbReference>
<dbReference type="GO" id="GO:0046417">
    <property type="term" value="P:chorismate metabolic process"/>
    <property type="evidence" value="ECO:0007669"/>
    <property type="project" value="InterPro"/>
</dbReference>
<evidence type="ECO:0000256" key="8">
    <source>
        <dbReference type="ARBA" id="ARBA00023235"/>
    </source>
</evidence>
<comment type="pathway">
    <text evidence="3">Metabolic intermediate biosynthesis; prephenate biosynthesis; prephenate from chorismate: step 1/1.</text>
</comment>
<evidence type="ECO:0000256" key="6">
    <source>
        <dbReference type="ARBA" id="ARBA00022605"/>
    </source>
</evidence>
<dbReference type="EMBL" id="JAUIZM010000005">
    <property type="protein sequence ID" value="KAK1385682.1"/>
    <property type="molecule type" value="Genomic_DNA"/>
</dbReference>
<feature type="domain" description="Chorismate mutase" evidence="10">
    <location>
        <begin position="144"/>
        <end position="249"/>
    </location>
</feature>
<dbReference type="Pfam" id="PF01817">
    <property type="entry name" value="CM_2"/>
    <property type="match status" value="1"/>
</dbReference>
<evidence type="ECO:0000256" key="2">
    <source>
        <dbReference type="ARBA" id="ARBA00004496"/>
    </source>
</evidence>
<dbReference type="Gene3D" id="1.10.590.10">
    <property type="entry name" value="Chorismate mutase, AroQ class superfamily, eukaryotic"/>
    <property type="match status" value="1"/>
</dbReference>
<comment type="subcellular location">
    <subcellularLocation>
        <location evidence="2">Cytoplasm</location>
    </subcellularLocation>
</comment>
<dbReference type="GO" id="GO:0004106">
    <property type="term" value="F:chorismate mutase activity"/>
    <property type="evidence" value="ECO:0007669"/>
    <property type="project" value="UniProtKB-UniRule"/>
</dbReference>
<dbReference type="FunFam" id="1.10.590.10:FF:000001">
    <property type="entry name" value="Chorismate mutase"/>
    <property type="match status" value="1"/>
</dbReference>
<protein>
    <recommendedName>
        <fullName evidence="4 9">Chorismate mutase</fullName>
        <ecNumber evidence="4 9">5.4.99.5</ecNumber>
    </recommendedName>
</protein>
<dbReference type="PANTHER" id="PTHR21145:SF12">
    <property type="entry name" value="CHORISMATE MUTASE"/>
    <property type="match status" value="1"/>
</dbReference>
<keyword evidence="8 9" id="KW-0413">Isomerase</keyword>
<evidence type="ECO:0000256" key="5">
    <source>
        <dbReference type="ARBA" id="ARBA00022490"/>
    </source>
</evidence>